<reference evidence="4" key="1">
    <citation type="submission" date="2022-10" db="EMBL/GenBank/DDBJ databases">
        <title>Genome assembly of Pristionchus species.</title>
        <authorList>
            <person name="Yoshida K."/>
            <person name="Sommer R.J."/>
        </authorList>
    </citation>
    <scope>NUCLEOTIDE SEQUENCE [LARGE SCALE GENOMIC DNA]</scope>
    <source>
        <strain evidence="4">RS5460</strain>
    </source>
</reference>
<evidence type="ECO:0000313" key="4">
    <source>
        <dbReference type="Proteomes" id="UP001328107"/>
    </source>
</evidence>
<evidence type="ECO:0000256" key="2">
    <source>
        <dbReference type="SAM" id="MobiDB-lite"/>
    </source>
</evidence>
<feature type="coiled-coil region" evidence="1">
    <location>
        <begin position="107"/>
        <end position="191"/>
    </location>
</feature>
<organism evidence="3 4">
    <name type="scientific">Pristionchus mayeri</name>
    <dbReference type="NCBI Taxonomy" id="1317129"/>
    <lineage>
        <taxon>Eukaryota</taxon>
        <taxon>Metazoa</taxon>
        <taxon>Ecdysozoa</taxon>
        <taxon>Nematoda</taxon>
        <taxon>Chromadorea</taxon>
        <taxon>Rhabditida</taxon>
        <taxon>Rhabditina</taxon>
        <taxon>Diplogasteromorpha</taxon>
        <taxon>Diplogasteroidea</taxon>
        <taxon>Neodiplogasteridae</taxon>
        <taxon>Pristionchus</taxon>
    </lineage>
</organism>
<accession>A0AAN5I6T9</accession>
<keyword evidence="4" id="KW-1185">Reference proteome</keyword>
<feature type="region of interest" description="Disordered" evidence="2">
    <location>
        <begin position="1"/>
        <end position="30"/>
    </location>
</feature>
<dbReference type="Proteomes" id="UP001328107">
    <property type="component" value="Unassembled WGS sequence"/>
</dbReference>
<dbReference type="AlphaFoldDB" id="A0AAN5I6T9"/>
<proteinExistence type="predicted"/>
<evidence type="ECO:0000256" key="1">
    <source>
        <dbReference type="SAM" id="Coils"/>
    </source>
</evidence>
<protein>
    <submittedName>
        <fullName evidence="3">Uncharacterized protein</fullName>
    </submittedName>
</protein>
<name>A0AAN5I6T9_9BILA</name>
<sequence length="221" mass="25525">MACLGSINHRNRNRERPEKMASTSKSQSMISHPMGGFVCIELDGSEDDKHSIGPISKKRDAYGYKQATAATSEESNSSFDPLHEIESERRFNEQIRSSAWATPPADKNNNVKEKKQMEKRMEEMANHLTRYKKAAEHLLQNEKKEKEKLVNRMEEMTDDLVLFKKGAQQQLQKEKKEKGKLVERIEELSQCKDGPQQLQQEWGKVHFKMTQDGVTRRFGLS</sequence>
<gene>
    <name evidence="3" type="ORF">PMAYCL1PPCAC_24733</name>
</gene>
<comment type="caution">
    <text evidence="3">The sequence shown here is derived from an EMBL/GenBank/DDBJ whole genome shotgun (WGS) entry which is preliminary data.</text>
</comment>
<feature type="compositionally biased region" description="Polar residues" evidence="2">
    <location>
        <begin position="21"/>
        <end position="30"/>
    </location>
</feature>
<feature type="non-terminal residue" evidence="3">
    <location>
        <position position="221"/>
    </location>
</feature>
<evidence type="ECO:0000313" key="3">
    <source>
        <dbReference type="EMBL" id="GMR54538.1"/>
    </source>
</evidence>
<keyword evidence="1" id="KW-0175">Coiled coil</keyword>
<dbReference type="EMBL" id="BTRK01000005">
    <property type="protein sequence ID" value="GMR54538.1"/>
    <property type="molecule type" value="Genomic_DNA"/>
</dbReference>